<dbReference type="InterPro" id="IPR052973">
    <property type="entry name" value="Fungal_sec-metab_reg_TF"/>
</dbReference>
<dbReference type="EMBL" id="NAJM01000016">
    <property type="protein sequence ID" value="RVX71721.1"/>
    <property type="molecule type" value="Genomic_DNA"/>
</dbReference>
<reference evidence="2 3" key="1">
    <citation type="submission" date="2017-03" db="EMBL/GenBank/DDBJ databases">
        <title>Genomes of endolithic fungi from Antarctica.</title>
        <authorList>
            <person name="Coleine C."/>
            <person name="Masonjones S."/>
            <person name="Stajich J.E."/>
        </authorList>
    </citation>
    <scope>NUCLEOTIDE SEQUENCE [LARGE SCALE GENOMIC DNA]</scope>
    <source>
        <strain evidence="2 3">CCFEE 6314</strain>
    </source>
</reference>
<evidence type="ECO:0000313" key="3">
    <source>
        <dbReference type="Proteomes" id="UP000288859"/>
    </source>
</evidence>
<evidence type="ECO:0000313" key="2">
    <source>
        <dbReference type="EMBL" id="RVX71721.1"/>
    </source>
</evidence>
<feature type="region of interest" description="Disordered" evidence="1">
    <location>
        <begin position="84"/>
        <end position="105"/>
    </location>
</feature>
<dbReference type="Proteomes" id="UP000288859">
    <property type="component" value="Unassembled WGS sequence"/>
</dbReference>
<feature type="region of interest" description="Disordered" evidence="1">
    <location>
        <begin position="280"/>
        <end position="300"/>
    </location>
</feature>
<comment type="caution">
    <text evidence="2">The sequence shown here is derived from an EMBL/GenBank/DDBJ whole genome shotgun (WGS) entry which is preliminary data.</text>
</comment>
<dbReference type="PANTHER" id="PTHR35392">
    <property type="entry name" value="ZN(II)2CYS6 TRANSCRIPTION FACTOR (EUROFUNG)-RELATED-RELATED"/>
    <property type="match status" value="1"/>
</dbReference>
<dbReference type="VEuPathDB" id="FungiDB:PV10_08518"/>
<dbReference type="PANTHER" id="PTHR35392:SF2">
    <property type="entry name" value="ZN(II)2CYS6 TRANSCRIPTION FACTOR (EUROFUNG)"/>
    <property type="match status" value="1"/>
</dbReference>
<proteinExistence type="predicted"/>
<feature type="region of interest" description="Disordered" evidence="1">
    <location>
        <begin position="312"/>
        <end position="332"/>
    </location>
</feature>
<gene>
    <name evidence="2" type="ORF">B0A52_03905</name>
</gene>
<organism evidence="2 3">
    <name type="scientific">Exophiala mesophila</name>
    <name type="common">Black yeast-like fungus</name>
    <dbReference type="NCBI Taxonomy" id="212818"/>
    <lineage>
        <taxon>Eukaryota</taxon>
        <taxon>Fungi</taxon>
        <taxon>Dikarya</taxon>
        <taxon>Ascomycota</taxon>
        <taxon>Pezizomycotina</taxon>
        <taxon>Eurotiomycetes</taxon>
        <taxon>Chaetothyriomycetidae</taxon>
        <taxon>Chaetothyriales</taxon>
        <taxon>Herpotrichiellaceae</taxon>
        <taxon>Exophiala</taxon>
    </lineage>
</organism>
<sequence length="709" mass="78214">MGRKPNPLLVEYFTRGKKINERSNRYEHTCKICGEFFPKGRIEYLLGHLTKKCVGLSLADKTKIVLRAHDLADPNAEITANALATEEQHPSEESPLNLPFSPSRPQNFNALNVLAEASRQVGGDKQGQGQGQNQHQDHGQTAPLDPQLAQDSFERQLLETPDNGMGMRNNSFAVPNGQTVPSLYPYLPGALPVTQEDLLRSMPLVSSNSPDLSTIAASANETLAHGVLDPGLSMPQDDVSTALLDSLQAHNSSQPQPQPQVNWSVLPRSLGDEKYLTQARHPALTSADEAASPSQPLRPIAMNPKTRAVSFISEPGTPNKVQKPKARGKFTPDRRKETCVAVETPRLWKHSCVRTKLVETFPLYFVGLFGTTAYIEVNMLKSNSDIERLDGEIEANVFSEAPIVFKGLRVHLRPNSEQAAQFPGLVDTFLIDVESENLTPKVEQYLRESSTQYMMQQEACPVMTASLISAVAIRDAQATSSNGNSTPSEKPDNLIADVIDLCTATIILTEANLKWTLNIGRGSDGENQVLRGEKFAHDIIITQLYAVIESRAAVLCRAAMHHFEQRVLSRHKTSNFETFLAAFLLLTCAERMSWLFECYTHDEAKRSTWPLTNTSADSYANKGQGLASSIHLLLHMRQVEPKIQLDAQSGLFVAQNPEDRDLAAWLEGTSMSKDLLTRRATSSFNLKDCRSLDGTLSSRLLLQVGGPQD</sequence>
<evidence type="ECO:0000256" key="1">
    <source>
        <dbReference type="SAM" id="MobiDB-lite"/>
    </source>
</evidence>
<protein>
    <submittedName>
        <fullName evidence="2">Uncharacterized protein</fullName>
    </submittedName>
</protein>
<dbReference type="OrthoDB" id="5417895at2759"/>
<dbReference type="AlphaFoldDB" id="A0A438N7J1"/>
<name>A0A438N7J1_EXOME</name>
<feature type="region of interest" description="Disordered" evidence="1">
    <location>
        <begin position="119"/>
        <end position="145"/>
    </location>
</feature>
<accession>A0A438N7J1</accession>